<name>A0A8J6LES6_TENMO</name>
<evidence type="ECO:0000256" key="2">
    <source>
        <dbReference type="ARBA" id="ARBA00009580"/>
    </source>
</evidence>
<feature type="domain" description="Tyrosine-protein phosphatase" evidence="13">
    <location>
        <begin position="581"/>
        <end position="682"/>
    </location>
</feature>
<dbReference type="Gene3D" id="3.30.1640.30">
    <property type="match status" value="1"/>
</dbReference>
<dbReference type="Gene3D" id="2.60.40.10">
    <property type="entry name" value="Immunoglobulins"/>
    <property type="match status" value="1"/>
</dbReference>
<reference evidence="16" key="2">
    <citation type="submission" date="2021-08" db="EMBL/GenBank/DDBJ databases">
        <authorList>
            <person name="Eriksson T."/>
        </authorList>
    </citation>
    <scope>NUCLEOTIDE SEQUENCE</scope>
    <source>
        <strain evidence="16">Stoneville</strain>
        <tissue evidence="16">Whole head</tissue>
    </source>
</reference>
<evidence type="ECO:0000256" key="12">
    <source>
        <dbReference type="SAM" id="MobiDB-lite"/>
    </source>
</evidence>
<evidence type="ECO:0000256" key="1">
    <source>
        <dbReference type="ARBA" id="ARBA00004167"/>
    </source>
</evidence>
<comment type="catalytic activity">
    <reaction evidence="11">
        <text>O-phospho-L-tyrosyl-[protein] + H2O = L-tyrosyl-[protein] + phosphate</text>
        <dbReference type="Rhea" id="RHEA:10684"/>
        <dbReference type="Rhea" id="RHEA-COMP:10136"/>
        <dbReference type="Rhea" id="RHEA-COMP:20101"/>
        <dbReference type="ChEBI" id="CHEBI:15377"/>
        <dbReference type="ChEBI" id="CHEBI:43474"/>
        <dbReference type="ChEBI" id="CHEBI:46858"/>
        <dbReference type="ChEBI" id="CHEBI:61978"/>
        <dbReference type="EC" id="3.1.3.48"/>
    </reaction>
</comment>
<dbReference type="InterPro" id="IPR038565">
    <property type="entry name" value="CLIP_sf"/>
</dbReference>
<proteinExistence type="inferred from homology"/>
<dbReference type="SMART" id="SM00194">
    <property type="entry name" value="PTPc"/>
    <property type="match status" value="1"/>
</dbReference>
<evidence type="ECO:0000256" key="11">
    <source>
        <dbReference type="ARBA" id="ARBA00051722"/>
    </source>
</evidence>
<dbReference type="GO" id="GO:0004725">
    <property type="term" value="F:protein tyrosine phosphatase activity"/>
    <property type="evidence" value="ECO:0007669"/>
    <property type="project" value="UniProtKB-EC"/>
</dbReference>
<organism evidence="16 17">
    <name type="scientific">Tenebrio molitor</name>
    <name type="common">Yellow mealworm beetle</name>
    <dbReference type="NCBI Taxonomy" id="7067"/>
    <lineage>
        <taxon>Eukaryota</taxon>
        <taxon>Metazoa</taxon>
        <taxon>Ecdysozoa</taxon>
        <taxon>Arthropoda</taxon>
        <taxon>Hexapoda</taxon>
        <taxon>Insecta</taxon>
        <taxon>Pterygota</taxon>
        <taxon>Neoptera</taxon>
        <taxon>Endopterygota</taxon>
        <taxon>Coleoptera</taxon>
        <taxon>Polyphaga</taxon>
        <taxon>Cucujiformia</taxon>
        <taxon>Tenebrionidae</taxon>
        <taxon>Tenebrio</taxon>
    </lineage>
</organism>
<dbReference type="EMBL" id="JABDTM020012376">
    <property type="protein sequence ID" value="KAH0820284.1"/>
    <property type="molecule type" value="Genomic_DNA"/>
</dbReference>
<evidence type="ECO:0000256" key="9">
    <source>
        <dbReference type="ARBA" id="ARBA00023136"/>
    </source>
</evidence>
<sequence>METTLPTNRKVYKNELRITSCKLWPDFHCATVANLERRVGYTFKVNAKNEDVAEFGPAISIDTKTEIEPSREPYDLNITWTINNDLILQWKHPNESNGPIQYFNIILNGGETNKIEKKLPITNDIYYLNYNFKVDSAEVFPSTLYTFGVSAFNSFSGYYVYKTDTSPPDIPLLNGNPESDSLNDTITLNISTQKPRGTTDNRLLYILISDKNNTRDSNKFEKFGLKNFQIAVNCTLELSQHSLKITIGNANAYQFDNSLLQPGEAEDAASNTEPKNQNGETSRSADIYSKKVKAEHFLNYVKTCMQTKELEREHQMILNSLAIYETLHRDPLEYVDVQFANGRFVEKVYVTSTIPESNEIDSFWKTIWDENIYNIVLFDTCHINDLKTFEKYWPDVNQEVYCCDISVRCVFEETFATYQYRRFMIQYENLTRQVDQIQFSLLSNKEVLCLSLNYAEFFNRVSEIPFGCNSPILVHSSSGMHGSTFALLCDICLRTSKKDGVVDVLGNLQRLTEYNTNFVVDYDHYVLTHLVILENLFGLDTSITCNSLDMSRTHLFTADETEIHLRHLKDTLWMDAKQQIVEILSMTTWPAETACPPDVSDFVNFCIAANERMKGSGSVMVTCCDGVTASGLFTAMSYNMEQMKTNGICDVCTSVRTVRRHCPQFVNDNKQYSFLVEAAHRYINECKLYEILIPNLTFLPQCFFQTHLATMSVLHYLLLTLSIASLNALDKEYVTCVLPMTCVPLKECGPLMAALKESKRSSQTPAVVKYLKSQICGQHKNEPKVCCSEEVPHHKSIKKQLNELPPCKASFACVNLPDCVPLMYLLDLEKPISPRVIKLIESQQAGGRARDIFVFAGNGRRRPGAPSGGENGSHELALQRRSFRFYHV</sequence>
<evidence type="ECO:0000256" key="10">
    <source>
        <dbReference type="ARBA" id="ARBA00023157"/>
    </source>
</evidence>
<dbReference type="Pfam" id="PF00102">
    <property type="entry name" value="Y_phosphatase"/>
    <property type="match status" value="2"/>
</dbReference>
<dbReference type="Proteomes" id="UP000719412">
    <property type="component" value="Unassembled WGS sequence"/>
</dbReference>
<comment type="caution">
    <text evidence="16">The sequence shown here is derived from an EMBL/GenBank/DDBJ whole genome shotgun (WGS) entry which is preliminary data.</text>
</comment>
<keyword evidence="5" id="KW-0732">Signal</keyword>
<evidence type="ECO:0000313" key="17">
    <source>
        <dbReference type="Proteomes" id="UP000719412"/>
    </source>
</evidence>
<gene>
    <name evidence="16" type="ORF">GEV33_002507</name>
</gene>
<evidence type="ECO:0000259" key="13">
    <source>
        <dbReference type="PROSITE" id="PS50055"/>
    </source>
</evidence>
<evidence type="ECO:0000256" key="4">
    <source>
        <dbReference type="ARBA" id="ARBA00022670"/>
    </source>
</evidence>
<dbReference type="SUPFAM" id="SSF52799">
    <property type="entry name" value="(Phosphotyrosine protein) phosphatases II"/>
    <property type="match status" value="2"/>
</dbReference>
<dbReference type="InterPro" id="IPR050348">
    <property type="entry name" value="Protein-Tyr_Phosphatase"/>
</dbReference>
<keyword evidence="7" id="KW-0720">Serine protease</keyword>
<protein>
    <recommendedName>
        <fullName evidence="3">protein-tyrosine-phosphatase</fullName>
        <ecNumber evidence="3">3.1.3.48</ecNumber>
    </recommendedName>
</protein>
<keyword evidence="9" id="KW-0472">Membrane</keyword>
<evidence type="ECO:0000256" key="6">
    <source>
        <dbReference type="ARBA" id="ARBA00022801"/>
    </source>
</evidence>
<dbReference type="InterPro" id="IPR000387">
    <property type="entry name" value="Tyr_Pase_dom"/>
</dbReference>
<dbReference type="SMART" id="SM00404">
    <property type="entry name" value="PTPc_motif"/>
    <property type="match status" value="2"/>
</dbReference>
<feature type="region of interest" description="Disordered" evidence="12">
    <location>
        <begin position="264"/>
        <end position="285"/>
    </location>
</feature>
<keyword evidence="6" id="KW-0378">Hydrolase</keyword>
<dbReference type="InterPro" id="IPR003961">
    <property type="entry name" value="FN3_dom"/>
</dbReference>
<evidence type="ECO:0000313" key="16">
    <source>
        <dbReference type="EMBL" id="KAH0820284.1"/>
    </source>
</evidence>
<feature type="compositionally biased region" description="Polar residues" evidence="12">
    <location>
        <begin position="269"/>
        <end position="284"/>
    </location>
</feature>
<dbReference type="AlphaFoldDB" id="A0A8J6LES6"/>
<feature type="domain" description="Tyrosine specific protein phosphatases" evidence="14">
    <location>
        <begin position="600"/>
        <end position="673"/>
    </location>
</feature>
<dbReference type="SUPFAM" id="SSF49265">
    <property type="entry name" value="Fibronectin type III"/>
    <property type="match status" value="1"/>
</dbReference>
<dbReference type="InterPro" id="IPR036116">
    <property type="entry name" value="FN3_sf"/>
</dbReference>
<dbReference type="Pfam" id="PF12032">
    <property type="entry name" value="CLIP"/>
    <property type="match status" value="1"/>
</dbReference>
<evidence type="ECO:0000259" key="14">
    <source>
        <dbReference type="PROSITE" id="PS50056"/>
    </source>
</evidence>
<dbReference type="EC" id="3.1.3.48" evidence="3"/>
<dbReference type="GO" id="GO:0008045">
    <property type="term" value="P:motor neuron axon guidance"/>
    <property type="evidence" value="ECO:0007669"/>
    <property type="project" value="TreeGrafter"/>
</dbReference>
<evidence type="ECO:0000256" key="3">
    <source>
        <dbReference type="ARBA" id="ARBA00013064"/>
    </source>
</evidence>
<dbReference type="GO" id="GO:0006508">
    <property type="term" value="P:proteolysis"/>
    <property type="evidence" value="ECO:0007669"/>
    <property type="project" value="UniProtKB-KW"/>
</dbReference>
<evidence type="ECO:0000256" key="5">
    <source>
        <dbReference type="ARBA" id="ARBA00022729"/>
    </source>
</evidence>
<dbReference type="SMART" id="SM00680">
    <property type="entry name" value="CLIP"/>
    <property type="match status" value="1"/>
</dbReference>
<evidence type="ECO:0000259" key="15">
    <source>
        <dbReference type="PROSITE" id="PS50853"/>
    </source>
</evidence>
<dbReference type="PROSITE" id="PS50056">
    <property type="entry name" value="TYR_PHOSPHATASE_2"/>
    <property type="match status" value="1"/>
</dbReference>
<evidence type="ECO:0000256" key="8">
    <source>
        <dbReference type="ARBA" id="ARBA00022912"/>
    </source>
</evidence>
<dbReference type="PANTHER" id="PTHR19134">
    <property type="entry name" value="RECEPTOR-TYPE TYROSINE-PROTEIN PHOSPHATASE"/>
    <property type="match status" value="1"/>
</dbReference>
<dbReference type="InterPro" id="IPR003595">
    <property type="entry name" value="Tyr_Pase_cat"/>
</dbReference>
<comment type="subcellular location">
    <subcellularLocation>
        <location evidence="1">Membrane</location>
        <topology evidence="1">Single-pass membrane protein</topology>
    </subcellularLocation>
</comment>
<dbReference type="Gene3D" id="3.90.190.10">
    <property type="entry name" value="Protein tyrosine phosphatase superfamily"/>
    <property type="match status" value="2"/>
</dbReference>
<accession>A0A8J6LES6</accession>
<feature type="domain" description="Tyrosine-protein phosphatase" evidence="13">
    <location>
        <begin position="277"/>
        <end position="535"/>
    </location>
</feature>
<dbReference type="GO" id="GO:0016020">
    <property type="term" value="C:membrane"/>
    <property type="evidence" value="ECO:0007669"/>
    <property type="project" value="UniProtKB-SubCell"/>
</dbReference>
<dbReference type="InterPro" id="IPR022700">
    <property type="entry name" value="CLIP"/>
</dbReference>
<evidence type="ECO:0000256" key="7">
    <source>
        <dbReference type="ARBA" id="ARBA00022825"/>
    </source>
</evidence>
<dbReference type="CDD" id="cd00063">
    <property type="entry name" value="FN3"/>
    <property type="match status" value="1"/>
</dbReference>
<dbReference type="InterPro" id="IPR013783">
    <property type="entry name" value="Ig-like_fold"/>
</dbReference>
<dbReference type="PROSITE" id="PS50853">
    <property type="entry name" value="FN3"/>
    <property type="match status" value="1"/>
</dbReference>
<dbReference type="InterPro" id="IPR000242">
    <property type="entry name" value="PTP_cat"/>
</dbReference>
<dbReference type="PROSITE" id="PS50055">
    <property type="entry name" value="TYR_PHOSPHATASE_PTP"/>
    <property type="match status" value="2"/>
</dbReference>
<keyword evidence="17" id="KW-1185">Reference proteome</keyword>
<comment type="similarity">
    <text evidence="2">Belongs to the protein-tyrosine phosphatase family.</text>
</comment>
<keyword evidence="10" id="KW-1015">Disulfide bond</keyword>
<keyword evidence="4" id="KW-0645">Protease</keyword>
<dbReference type="PANTHER" id="PTHR19134:SF562">
    <property type="entry name" value="PROTEIN-TYROSINE-PHOSPHATASE"/>
    <property type="match status" value="1"/>
</dbReference>
<dbReference type="InterPro" id="IPR029021">
    <property type="entry name" value="Prot-tyrosine_phosphatase-like"/>
</dbReference>
<dbReference type="GO" id="GO:0008236">
    <property type="term" value="F:serine-type peptidase activity"/>
    <property type="evidence" value="ECO:0007669"/>
    <property type="project" value="UniProtKB-KW"/>
</dbReference>
<feature type="domain" description="Fibronectin type-III" evidence="15">
    <location>
        <begin position="72"/>
        <end position="169"/>
    </location>
</feature>
<reference evidence="16" key="1">
    <citation type="journal article" date="2020" name="J Insects Food Feed">
        <title>The yellow mealworm (Tenebrio molitor) genome: a resource for the emerging insects as food and feed industry.</title>
        <authorList>
            <person name="Eriksson T."/>
            <person name="Andere A."/>
            <person name="Kelstrup H."/>
            <person name="Emery V."/>
            <person name="Picard C."/>
        </authorList>
    </citation>
    <scope>NUCLEOTIDE SEQUENCE</scope>
    <source>
        <strain evidence="16">Stoneville</strain>
        <tissue evidence="16">Whole head</tissue>
    </source>
</reference>
<keyword evidence="8" id="KW-0904">Protein phosphatase</keyword>